<dbReference type="Proteomes" id="UP000198857">
    <property type="component" value="Unassembled WGS sequence"/>
</dbReference>
<evidence type="ECO:0000313" key="2">
    <source>
        <dbReference type="Proteomes" id="UP000198857"/>
    </source>
</evidence>
<accession>A0A1I5JDK3</accession>
<proteinExistence type="predicted"/>
<dbReference type="EMBL" id="FOWQ01000001">
    <property type="protein sequence ID" value="SFO70904.1"/>
    <property type="molecule type" value="Genomic_DNA"/>
</dbReference>
<dbReference type="AlphaFoldDB" id="A0A1I5JDK3"/>
<protein>
    <recommendedName>
        <fullName evidence="3">Histidine kinase-like ATPase domain-containing protein</fullName>
    </recommendedName>
</protein>
<dbReference type="RefSeq" id="WP_091106773.1">
    <property type="nucleotide sequence ID" value="NZ_FOWQ01000001.1"/>
</dbReference>
<sequence>MTERGGGDVVVGTADVRRPAEVRAWVRERAAAAGCPPAAAEELVLLVSEVLVAGAARSGAGDGARPVRAVAGAHGLTVEVLLPAPLLPLRGADARLALAAAAATATGLDARPAGDGGQWVRVTART</sequence>
<evidence type="ECO:0000313" key="1">
    <source>
        <dbReference type="EMBL" id="SFO70904.1"/>
    </source>
</evidence>
<reference evidence="2" key="1">
    <citation type="submission" date="2016-10" db="EMBL/GenBank/DDBJ databases">
        <authorList>
            <person name="Varghese N."/>
            <person name="Submissions S."/>
        </authorList>
    </citation>
    <scope>NUCLEOTIDE SEQUENCE [LARGE SCALE GENOMIC DNA]</scope>
    <source>
        <strain evidence="2">DSM 44208</strain>
    </source>
</reference>
<name>A0A1I5JDK3_9ACTN</name>
<evidence type="ECO:0008006" key="3">
    <source>
        <dbReference type="Google" id="ProtNLM"/>
    </source>
</evidence>
<dbReference type="STRING" id="1523247.SAMN05660464_0669"/>
<gene>
    <name evidence="1" type="ORF">SAMN05660464_0669</name>
</gene>
<organism evidence="1 2">
    <name type="scientific">Geodermatophilus dictyosporus</name>
    <dbReference type="NCBI Taxonomy" id="1523247"/>
    <lineage>
        <taxon>Bacteria</taxon>
        <taxon>Bacillati</taxon>
        <taxon>Actinomycetota</taxon>
        <taxon>Actinomycetes</taxon>
        <taxon>Geodermatophilales</taxon>
        <taxon>Geodermatophilaceae</taxon>
        <taxon>Geodermatophilus</taxon>
    </lineage>
</organism>
<keyword evidence="2" id="KW-1185">Reference proteome</keyword>